<dbReference type="EMBL" id="CP035282">
    <property type="protein sequence ID" value="QAT63285.1"/>
    <property type="molecule type" value="Genomic_DNA"/>
</dbReference>
<dbReference type="RefSeq" id="WP_071141202.1">
    <property type="nucleotide sequence ID" value="NZ_CP035282.1"/>
</dbReference>
<keyword evidence="1" id="KW-1133">Transmembrane helix</keyword>
<dbReference type="KEGG" id="spoa:EQM13_17810"/>
<dbReference type="AlphaFoldDB" id="A0A410QH72"/>
<dbReference type="Pfam" id="PF09648">
    <property type="entry name" value="YycI"/>
    <property type="match status" value="1"/>
</dbReference>
<feature type="transmembrane region" description="Helical" evidence="1">
    <location>
        <begin position="6"/>
        <end position="26"/>
    </location>
</feature>
<evidence type="ECO:0000256" key="1">
    <source>
        <dbReference type="SAM" id="Phobius"/>
    </source>
</evidence>
<protein>
    <recommendedName>
        <fullName evidence="2">Regulatory protein YycH-like domain-containing protein</fullName>
    </recommendedName>
</protein>
<evidence type="ECO:0000259" key="2">
    <source>
        <dbReference type="Pfam" id="PF09648"/>
    </source>
</evidence>
<evidence type="ECO:0000313" key="3">
    <source>
        <dbReference type="EMBL" id="QAT63285.1"/>
    </source>
</evidence>
<feature type="domain" description="Regulatory protein YycH-like" evidence="2">
    <location>
        <begin position="41"/>
        <end position="274"/>
    </location>
</feature>
<sequence>MDWSKAKTILIIAFIVTNIVLGYALFNSQRIDEPTLKEDFITDVAKLLKEKDITLNTAIPKEIPSLGIMTVEYEQRTPGDLNKSFFNNTAEGVTVNEGVVLFEKGKEKLIVTDGKNILYLNDDEEEKYPSLDKEEAIYISKKFLEEKGFSKDDMKLTFQKESNGVFFLEYSKVYNGIYIEKSYTNFQIDKRGVKRFERLWLNEEKLSENKIYISTAPKAILTLLTMENIYGKTIDDISLCYYFDPVKHKEVDEPEKTKQGKAVPAWRIQFSDGNEVILDEY</sequence>
<dbReference type="GO" id="GO:0016020">
    <property type="term" value="C:membrane"/>
    <property type="evidence" value="ECO:0007669"/>
    <property type="project" value="InterPro"/>
</dbReference>
<gene>
    <name evidence="3" type="ORF">EQM13_17810</name>
</gene>
<accession>A0A410QH72</accession>
<keyword evidence="1" id="KW-0472">Membrane</keyword>
<dbReference type="Proteomes" id="UP000287969">
    <property type="component" value="Chromosome"/>
</dbReference>
<keyword evidence="4" id="KW-1185">Reference proteome</keyword>
<reference evidence="4" key="1">
    <citation type="submission" date="2019-01" db="EMBL/GenBank/DDBJ databases">
        <title>Draft genomes of a novel of Sporanaerobacter strains.</title>
        <authorList>
            <person name="Ma S."/>
        </authorList>
    </citation>
    <scope>NUCLEOTIDE SEQUENCE [LARGE SCALE GENOMIC DNA]</scope>
    <source>
        <strain evidence="4">NJN-17</strain>
    </source>
</reference>
<dbReference type="OrthoDB" id="2388036at2"/>
<proteinExistence type="predicted"/>
<organism evidence="3 4">
    <name type="scientific">Acidilutibacter cellobiosedens</name>
    <dbReference type="NCBI Taxonomy" id="2507161"/>
    <lineage>
        <taxon>Bacteria</taxon>
        <taxon>Bacillati</taxon>
        <taxon>Bacillota</taxon>
        <taxon>Tissierellia</taxon>
        <taxon>Tissierellales</taxon>
        <taxon>Acidilutibacteraceae</taxon>
        <taxon>Acidilutibacter</taxon>
    </lineage>
</organism>
<evidence type="ECO:0000313" key="4">
    <source>
        <dbReference type="Proteomes" id="UP000287969"/>
    </source>
</evidence>
<name>A0A410QH72_9FIRM</name>
<dbReference type="InterPro" id="IPR018604">
    <property type="entry name" value="YycI-like"/>
</dbReference>
<keyword evidence="1" id="KW-0812">Transmembrane</keyword>